<dbReference type="AlphaFoldDB" id="A0A3A3EI10"/>
<keyword evidence="2" id="KW-0378">Hydrolase</keyword>
<dbReference type="RefSeq" id="WP_119853500.1">
    <property type="nucleotide sequence ID" value="NZ_QYSE01000003.1"/>
</dbReference>
<comment type="caution">
    <text evidence="2">The sequence shown here is derived from an EMBL/GenBank/DDBJ whole genome shotgun (WGS) entry which is preliminary data.</text>
</comment>
<dbReference type="Pfam" id="PF13483">
    <property type="entry name" value="Lactamase_B_3"/>
    <property type="match status" value="1"/>
</dbReference>
<organism evidence="2 3">
    <name type="scientific">Pseudoalteromonas gelatinilytica</name>
    <dbReference type="NCBI Taxonomy" id="1703256"/>
    <lineage>
        <taxon>Bacteria</taxon>
        <taxon>Pseudomonadati</taxon>
        <taxon>Pseudomonadota</taxon>
        <taxon>Gammaproteobacteria</taxon>
        <taxon>Alteromonadales</taxon>
        <taxon>Pseudoalteromonadaceae</taxon>
        <taxon>Pseudoalteromonas</taxon>
    </lineage>
</organism>
<evidence type="ECO:0000313" key="3">
    <source>
        <dbReference type="Proteomes" id="UP000265938"/>
    </source>
</evidence>
<accession>A0A3A3EI10</accession>
<dbReference type="InterPro" id="IPR027033">
    <property type="entry name" value="Cnh"/>
</dbReference>
<evidence type="ECO:0000313" key="2">
    <source>
        <dbReference type="EMBL" id="RJF34600.1"/>
    </source>
</evidence>
<dbReference type="GO" id="GO:0005737">
    <property type="term" value="C:cytoplasm"/>
    <property type="evidence" value="ECO:0007669"/>
    <property type="project" value="TreeGrafter"/>
</dbReference>
<reference evidence="2 3" key="1">
    <citation type="submission" date="2018-09" db="EMBL/GenBank/DDBJ databases">
        <title>Identification of marine bacteria producing industrial enzymes.</title>
        <authorList>
            <person name="Cheng T.H."/>
            <person name="Saidin J."/>
            <person name="Muhd D.D."/>
            <person name="Isa M.N.M."/>
            <person name="Bakar M.F.A."/>
            <person name="Ismail N."/>
        </authorList>
    </citation>
    <scope>NUCLEOTIDE SEQUENCE [LARGE SCALE GENOMIC DNA]</scope>
    <source>
        <strain evidence="2 3">MNAD 1.6</strain>
    </source>
</reference>
<dbReference type="GO" id="GO:0016787">
    <property type="term" value="F:hydrolase activity"/>
    <property type="evidence" value="ECO:0007669"/>
    <property type="project" value="UniProtKB-KW"/>
</dbReference>
<gene>
    <name evidence="2" type="ORF">D4741_14565</name>
</gene>
<dbReference type="PANTHER" id="PTHR46522">
    <property type="entry name" value="CYTIDINE MONOPHOSPHATE-N-ACETYLNEURAMINIC ACID HYDROXYLASE"/>
    <property type="match status" value="1"/>
</dbReference>
<dbReference type="InterPro" id="IPR036866">
    <property type="entry name" value="RibonucZ/Hydroxyglut_hydro"/>
</dbReference>
<dbReference type="EMBL" id="QYSE01000003">
    <property type="protein sequence ID" value="RJF34600.1"/>
    <property type="molecule type" value="Genomic_DNA"/>
</dbReference>
<dbReference type="PANTHER" id="PTHR46522:SF1">
    <property type="entry name" value="INACTIVE CYTIDINE MONOPHOSPHATE-N-ACETYLNEURAMINIC ACID HYDROXYLASE"/>
    <property type="match status" value="1"/>
</dbReference>
<dbReference type="Proteomes" id="UP000265938">
    <property type="component" value="Unassembled WGS sequence"/>
</dbReference>
<evidence type="ECO:0000256" key="1">
    <source>
        <dbReference type="ARBA" id="ARBA00010303"/>
    </source>
</evidence>
<dbReference type="SUPFAM" id="SSF56281">
    <property type="entry name" value="Metallo-hydrolase/oxidoreductase"/>
    <property type="match status" value="1"/>
</dbReference>
<sequence length="424" mass="49279">MKVRYIYSACIEIETPDIRILTDPWFTPGAYDGAWHQFPELKDPLSVIKEPDVIYISHIHPDHYDPIFIKKLFERYGEKPVLIPNFEKNYLYHKAKADGISVTEVNEIKYGDTNIHIIPNVHGSDSDIDSALFVNYKDKNLLNLNDCIESPKHVYELKTIINQYCDKLDLLALGYTGAGPFPQTYYALSDPELPIKAELKKQQFFKRYISYTEHFDSTYHLPFAGKYLLAGKLTELNDFRGVADAFEVKLFDSKAIILADHGNGEIDLASGHISAQREQLYSHQDYEARKAELKDKKLDYENEIYVPIEKIKFRKLLFESLVKARSKSELEEDYFFVFHIQNNDKKVLSLALNCNKYSNVELFEQYEGLEPRSEYYVDYRHFFGCLTGLYHWNNAEVASFINVRRVPNIHNGRAQAFLNFLSVA</sequence>
<comment type="similarity">
    <text evidence="1">Belongs to the CMP-Neu5Ac hydroxylase family.</text>
</comment>
<dbReference type="GO" id="GO:0030338">
    <property type="term" value="F:CMP-N-acetylneuraminate monooxygenase activity"/>
    <property type="evidence" value="ECO:0007669"/>
    <property type="project" value="TreeGrafter"/>
</dbReference>
<dbReference type="Gene3D" id="3.60.15.10">
    <property type="entry name" value="Ribonuclease Z/Hydroxyacylglutathione hydrolase-like"/>
    <property type="match status" value="1"/>
</dbReference>
<name>A0A3A3EI10_9GAMM</name>
<proteinExistence type="inferred from homology"/>
<dbReference type="GO" id="GO:0046381">
    <property type="term" value="P:CMP-N-acetylneuraminate metabolic process"/>
    <property type="evidence" value="ECO:0007669"/>
    <property type="project" value="TreeGrafter"/>
</dbReference>
<protein>
    <submittedName>
        <fullName evidence="2">MBL fold metallo-hydrolase</fullName>
    </submittedName>
</protein>